<keyword evidence="2" id="KW-0690">Ribosome biogenesis</keyword>
<evidence type="ECO:0000256" key="8">
    <source>
        <dbReference type="ARBA" id="ARBA00022884"/>
    </source>
</evidence>
<proteinExistence type="inferred from homology"/>
<feature type="compositionally biased region" description="Basic residues" evidence="12">
    <location>
        <begin position="717"/>
        <end position="731"/>
    </location>
</feature>
<dbReference type="InterPro" id="IPR014014">
    <property type="entry name" value="RNA_helicase_DEAD_Q_motif"/>
</dbReference>
<evidence type="ECO:0000259" key="13">
    <source>
        <dbReference type="PROSITE" id="PS51192"/>
    </source>
</evidence>
<keyword evidence="17" id="KW-1185">Reference proteome</keyword>
<feature type="compositionally biased region" description="Basic and acidic residues" evidence="12">
    <location>
        <begin position="705"/>
        <end position="716"/>
    </location>
</feature>
<dbReference type="SMART" id="SM01178">
    <property type="entry name" value="DUF4217"/>
    <property type="match status" value="1"/>
</dbReference>
<evidence type="ECO:0000313" key="17">
    <source>
        <dbReference type="Proteomes" id="UP000748025"/>
    </source>
</evidence>
<dbReference type="Pfam" id="PF00271">
    <property type="entry name" value="Helicase_C"/>
    <property type="match status" value="1"/>
</dbReference>
<dbReference type="SUPFAM" id="SSF52540">
    <property type="entry name" value="P-loop containing nucleoside triphosphate hydrolases"/>
    <property type="match status" value="1"/>
</dbReference>
<organism evidence="16 17">
    <name type="scientific">Claviceps pusilla</name>
    <dbReference type="NCBI Taxonomy" id="123648"/>
    <lineage>
        <taxon>Eukaryota</taxon>
        <taxon>Fungi</taxon>
        <taxon>Dikarya</taxon>
        <taxon>Ascomycota</taxon>
        <taxon>Pezizomycotina</taxon>
        <taxon>Sordariomycetes</taxon>
        <taxon>Hypocreomycetidae</taxon>
        <taxon>Hypocreales</taxon>
        <taxon>Clavicipitaceae</taxon>
        <taxon>Claviceps</taxon>
    </lineage>
</organism>
<comment type="domain">
    <text evidence="11">The Q motif is unique to and characteristic of the DEAD box family of RNA helicases and controls ATP binding and hydrolysis.</text>
</comment>
<evidence type="ECO:0000256" key="4">
    <source>
        <dbReference type="ARBA" id="ARBA00022741"/>
    </source>
</evidence>
<dbReference type="InterPro" id="IPR011545">
    <property type="entry name" value="DEAD/DEAH_box_helicase_dom"/>
</dbReference>
<dbReference type="PANTHER" id="PTHR24031">
    <property type="entry name" value="RNA HELICASE"/>
    <property type="match status" value="1"/>
</dbReference>
<keyword evidence="4 11" id="KW-0547">Nucleotide-binding</keyword>
<comment type="catalytic activity">
    <reaction evidence="11">
        <text>ATP + H2O = ADP + phosphate + H(+)</text>
        <dbReference type="Rhea" id="RHEA:13065"/>
        <dbReference type="ChEBI" id="CHEBI:15377"/>
        <dbReference type="ChEBI" id="CHEBI:15378"/>
        <dbReference type="ChEBI" id="CHEBI:30616"/>
        <dbReference type="ChEBI" id="CHEBI:43474"/>
        <dbReference type="ChEBI" id="CHEBI:456216"/>
        <dbReference type="EC" id="3.6.4.13"/>
    </reaction>
</comment>
<feature type="short sequence motif" description="Q motif" evidence="10">
    <location>
        <begin position="49"/>
        <end position="77"/>
    </location>
</feature>
<dbReference type="CDD" id="cd17941">
    <property type="entry name" value="DEADc_DDX10"/>
    <property type="match status" value="1"/>
</dbReference>
<feature type="region of interest" description="Disordered" evidence="12">
    <location>
        <begin position="559"/>
        <end position="602"/>
    </location>
</feature>
<dbReference type="SMART" id="SM00487">
    <property type="entry name" value="DEXDc"/>
    <property type="match status" value="1"/>
</dbReference>
<feature type="compositionally biased region" description="Low complexity" evidence="12">
    <location>
        <begin position="581"/>
        <end position="594"/>
    </location>
</feature>
<feature type="region of interest" description="Disordered" evidence="12">
    <location>
        <begin position="490"/>
        <end position="540"/>
    </location>
</feature>
<evidence type="ECO:0000256" key="2">
    <source>
        <dbReference type="ARBA" id="ARBA00022517"/>
    </source>
</evidence>
<protein>
    <recommendedName>
        <fullName evidence="11">ATP-dependent RNA helicase</fullName>
        <ecNumber evidence="11">3.6.4.13</ecNumber>
    </recommendedName>
</protein>
<dbReference type="EMBL" id="SRPW01001723">
    <property type="protein sequence ID" value="KAG5999365.1"/>
    <property type="molecule type" value="Genomic_DNA"/>
</dbReference>
<dbReference type="PROSITE" id="PS51195">
    <property type="entry name" value="Q_MOTIF"/>
    <property type="match status" value="1"/>
</dbReference>
<comment type="similarity">
    <text evidence="11">Belongs to the DEAD box helicase family.</text>
</comment>
<dbReference type="SMART" id="SM00490">
    <property type="entry name" value="HELICc"/>
    <property type="match status" value="1"/>
</dbReference>
<dbReference type="PROSITE" id="PS51194">
    <property type="entry name" value="HELICASE_CTER"/>
    <property type="match status" value="1"/>
</dbReference>
<comment type="subcellular location">
    <subcellularLocation>
        <location evidence="1">Nucleus</location>
        <location evidence="1">Nucleolus</location>
    </subcellularLocation>
</comment>
<comment type="caution">
    <text evidence="16">The sequence shown here is derived from an EMBL/GenBank/DDBJ whole genome shotgun (WGS) entry which is preliminary data.</text>
</comment>
<evidence type="ECO:0000256" key="9">
    <source>
        <dbReference type="ARBA" id="ARBA00023242"/>
    </source>
</evidence>
<reference evidence="16" key="1">
    <citation type="journal article" date="2020" name="bioRxiv">
        <title>Whole genome comparisons of ergot fungi reveals the divergence and evolution of species within the genus Claviceps are the result of varying mechanisms driving genome evolution and host range expansion.</title>
        <authorList>
            <person name="Wyka S.A."/>
            <person name="Mondo S.J."/>
            <person name="Liu M."/>
            <person name="Dettman J."/>
            <person name="Nalam V."/>
            <person name="Broders K.D."/>
        </authorList>
    </citation>
    <scope>NUCLEOTIDE SEQUENCE</scope>
    <source>
        <strain evidence="16">CCC 602</strain>
    </source>
</reference>
<feature type="compositionally biased region" description="Basic residues" evidence="12">
    <location>
        <begin position="806"/>
        <end position="819"/>
    </location>
</feature>
<comment type="function">
    <text evidence="11">RNA helicase.</text>
</comment>
<keyword evidence="8 11" id="KW-0694">RNA-binding</keyword>
<dbReference type="GO" id="GO:0016787">
    <property type="term" value="F:hydrolase activity"/>
    <property type="evidence" value="ECO:0007669"/>
    <property type="project" value="UniProtKB-KW"/>
</dbReference>
<evidence type="ECO:0000256" key="3">
    <source>
        <dbReference type="ARBA" id="ARBA00022552"/>
    </source>
</evidence>
<evidence type="ECO:0000256" key="10">
    <source>
        <dbReference type="PROSITE-ProRule" id="PRU00552"/>
    </source>
</evidence>
<dbReference type="GO" id="GO:0006364">
    <property type="term" value="P:rRNA processing"/>
    <property type="evidence" value="ECO:0007669"/>
    <property type="project" value="UniProtKB-KW"/>
</dbReference>
<feature type="region of interest" description="Disordered" evidence="12">
    <location>
        <begin position="1"/>
        <end position="31"/>
    </location>
</feature>
<name>A0A9P7N6R7_9HYPO</name>
<evidence type="ECO:0000256" key="12">
    <source>
        <dbReference type="SAM" id="MobiDB-lite"/>
    </source>
</evidence>
<evidence type="ECO:0000256" key="6">
    <source>
        <dbReference type="ARBA" id="ARBA00022806"/>
    </source>
</evidence>
<evidence type="ECO:0000256" key="7">
    <source>
        <dbReference type="ARBA" id="ARBA00022840"/>
    </source>
</evidence>
<dbReference type="CDD" id="cd18787">
    <property type="entry name" value="SF2_C_DEAD"/>
    <property type="match status" value="1"/>
</dbReference>
<dbReference type="InterPro" id="IPR025313">
    <property type="entry name" value="SPB4-like_CTE"/>
</dbReference>
<dbReference type="InterPro" id="IPR001650">
    <property type="entry name" value="Helicase_C-like"/>
</dbReference>
<feature type="domain" description="Helicase ATP-binding" evidence="13">
    <location>
        <begin position="80"/>
        <end position="254"/>
    </location>
</feature>
<dbReference type="InterPro" id="IPR000629">
    <property type="entry name" value="RNA-helicase_DEAD-box_CS"/>
</dbReference>
<feature type="compositionally biased region" description="Basic and acidic residues" evidence="12">
    <location>
        <begin position="732"/>
        <end position="743"/>
    </location>
</feature>
<dbReference type="AlphaFoldDB" id="A0A9P7N6R7"/>
<feature type="domain" description="Helicase C-terminal" evidence="14">
    <location>
        <begin position="280"/>
        <end position="429"/>
    </location>
</feature>
<feature type="region of interest" description="Disordered" evidence="12">
    <location>
        <begin position="705"/>
        <end position="819"/>
    </location>
</feature>
<dbReference type="InterPro" id="IPR027417">
    <property type="entry name" value="P-loop_NTPase"/>
</dbReference>
<evidence type="ECO:0000313" key="16">
    <source>
        <dbReference type="EMBL" id="KAG5999365.1"/>
    </source>
</evidence>
<dbReference type="Proteomes" id="UP000748025">
    <property type="component" value="Unassembled WGS sequence"/>
</dbReference>
<accession>A0A9P7N6R7</accession>
<evidence type="ECO:0000256" key="5">
    <source>
        <dbReference type="ARBA" id="ARBA00022801"/>
    </source>
</evidence>
<dbReference type="EC" id="3.6.4.13" evidence="11"/>
<dbReference type="GO" id="GO:0005730">
    <property type="term" value="C:nucleolus"/>
    <property type="evidence" value="ECO:0007669"/>
    <property type="project" value="UniProtKB-SubCell"/>
</dbReference>
<dbReference type="GO" id="GO:0005524">
    <property type="term" value="F:ATP binding"/>
    <property type="evidence" value="ECO:0007669"/>
    <property type="project" value="UniProtKB-UniRule"/>
</dbReference>
<dbReference type="OrthoDB" id="10259640at2759"/>
<sequence>MVIRTPARHSKPQKHVNDARQQKRKRDQDDLQKLDQAVTDLDPKSADTKAFADLPLSQPTASGLKASHFQTLTEVQQQAIPLALKNNDILGAAKTGSGKTLAFLIPVLEKLYRAQWTEYDGLGALIISPTRELAVQIFEVLRKIGRYHVFSAGLVIGGKNLKEEAERLSRMNILVCTPGRMLQHLDQTAGFDANNLQILVLDEADRIMDMGFQSAVDALIEHLPKSRQTLMFSATQSKKVSDLARLSLNEPQYVSVHEAAVSATPTNLQQHYIVTPLPEKLDTLYGFIKSNLKSKIIVFLSSGKQVRFVYESFRHLQPGIPLLHLHGRQKQVARLEITSRFTAAKQSCLFATDVVARGIDFPAVDWVIQADCPEDVDTYIHRVGRTARYESNGRAVLFLDPSEEAGMLKRLEQKKIPIQKVNVKEKKKKSVKNDLQNMCFQNPDLKYLGQKAFISYTRSIHLQKNKDIFDLKKLDLDAFAAGMGLPGTPQIKFHKGDDIKKIKNAPRDGMSSGSESDTDLDGENERSAKKTSKKQQVRTKYDKMFERQNQDVLSAHYSKLVVDDSKNNSKEDKQDKKGDDNNNNNNNNNNINTDSDSDDDDFLSVKRRLNDADLEAEVKNGHISTAKVISGLGGPEPFVIDSKRREKALQSKKKMLKFKGNPTKLVFDDQGNSHEIYELQDQEDFKKEGPADEQRLKFVESEAARVREADVDDKQLARQKKREKREKRKARERGDMSDGHDEAPTLVPGGGRDDDEREDPLALLRSLPIAGSGADGPDDHDEPPRKKTKKWFQDDDDDNDDTSSSKIKKSKTNKGRSKVFHISDEPDNLEDLEALATGLLNG</sequence>
<feature type="compositionally biased region" description="Basic and acidic residues" evidence="12">
    <location>
        <begin position="15"/>
        <end position="31"/>
    </location>
</feature>
<dbReference type="InterPro" id="IPR014001">
    <property type="entry name" value="Helicase_ATP-bd"/>
</dbReference>
<dbReference type="GO" id="GO:0003723">
    <property type="term" value="F:RNA binding"/>
    <property type="evidence" value="ECO:0007669"/>
    <property type="project" value="UniProtKB-UniRule"/>
</dbReference>
<dbReference type="Pfam" id="PF00270">
    <property type="entry name" value="DEAD"/>
    <property type="match status" value="1"/>
</dbReference>
<keyword evidence="5 11" id="KW-0378">Hydrolase</keyword>
<dbReference type="PROSITE" id="PS00039">
    <property type="entry name" value="DEAD_ATP_HELICASE"/>
    <property type="match status" value="1"/>
</dbReference>
<dbReference type="Gene3D" id="3.40.50.300">
    <property type="entry name" value="P-loop containing nucleotide triphosphate hydrolases"/>
    <property type="match status" value="2"/>
</dbReference>
<evidence type="ECO:0000256" key="1">
    <source>
        <dbReference type="ARBA" id="ARBA00004604"/>
    </source>
</evidence>
<feature type="domain" description="DEAD-box RNA helicase Q" evidence="15">
    <location>
        <begin position="49"/>
        <end position="77"/>
    </location>
</feature>
<evidence type="ECO:0000259" key="14">
    <source>
        <dbReference type="PROSITE" id="PS51194"/>
    </source>
</evidence>
<keyword evidence="3" id="KW-0698">rRNA processing</keyword>
<dbReference type="Pfam" id="PF13959">
    <property type="entry name" value="CTE_SPB4"/>
    <property type="match status" value="1"/>
</dbReference>
<feature type="compositionally biased region" description="Basic residues" evidence="12">
    <location>
        <begin position="1"/>
        <end position="14"/>
    </location>
</feature>
<gene>
    <name evidence="16" type="primary">DBP4</name>
    <name evidence="16" type="ORF">E4U43_002103</name>
</gene>
<keyword evidence="9" id="KW-0539">Nucleus</keyword>
<dbReference type="PROSITE" id="PS51192">
    <property type="entry name" value="HELICASE_ATP_BIND_1"/>
    <property type="match status" value="1"/>
</dbReference>
<dbReference type="GO" id="GO:0003724">
    <property type="term" value="F:RNA helicase activity"/>
    <property type="evidence" value="ECO:0007669"/>
    <property type="project" value="UniProtKB-EC"/>
</dbReference>
<evidence type="ECO:0000256" key="11">
    <source>
        <dbReference type="RuleBase" id="RU365068"/>
    </source>
</evidence>
<evidence type="ECO:0000259" key="15">
    <source>
        <dbReference type="PROSITE" id="PS51195"/>
    </source>
</evidence>
<feature type="compositionally biased region" description="Basic and acidic residues" evidence="12">
    <location>
        <begin position="561"/>
        <end position="580"/>
    </location>
</feature>
<keyword evidence="7 11" id="KW-0067">ATP-binding</keyword>
<keyword evidence="6 11" id="KW-0347">Helicase</keyword>